<reference evidence="6" key="2">
    <citation type="submission" date="2015-03" db="UniProtKB">
        <authorList>
            <consortium name="EnsemblPlants"/>
        </authorList>
    </citation>
    <scope>IDENTIFICATION</scope>
</reference>
<dbReference type="InterPro" id="IPR033121">
    <property type="entry name" value="PEPTIDASE_A1"/>
</dbReference>
<feature type="active site" evidence="2">
    <location>
        <position position="432"/>
    </location>
</feature>
<dbReference type="GO" id="GO:0004190">
    <property type="term" value="F:aspartic-type endopeptidase activity"/>
    <property type="evidence" value="ECO:0007669"/>
    <property type="project" value="UniProtKB-KW"/>
</dbReference>
<dbReference type="STRING" id="65489.A0A0D3HJ08"/>
<evidence type="ECO:0000256" key="4">
    <source>
        <dbReference type="SAM" id="SignalP"/>
    </source>
</evidence>
<feature type="domain" description="Peptidase A1" evidence="5">
    <location>
        <begin position="45"/>
        <end position="365"/>
    </location>
</feature>
<dbReference type="PANTHER" id="PTHR13683:SF331">
    <property type="entry name" value="ASPARTIC PROTEINASE ASP1"/>
    <property type="match status" value="1"/>
</dbReference>
<keyword evidence="3" id="KW-0378">Hydrolase</keyword>
<reference evidence="6" key="1">
    <citation type="journal article" date="2009" name="Rice">
        <title>De Novo Next Generation Sequencing of Plant Genomes.</title>
        <authorList>
            <person name="Rounsley S."/>
            <person name="Marri P.R."/>
            <person name="Yu Y."/>
            <person name="He R."/>
            <person name="Sisneros N."/>
            <person name="Goicoechea J.L."/>
            <person name="Lee S.J."/>
            <person name="Angelova A."/>
            <person name="Kudrna D."/>
            <person name="Luo M."/>
            <person name="Affourtit J."/>
            <person name="Desany B."/>
            <person name="Knight J."/>
            <person name="Niazi F."/>
            <person name="Egholm M."/>
            <person name="Wing R.A."/>
        </authorList>
    </citation>
    <scope>NUCLEOTIDE SEQUENCE [LARGE SCALE GENOMIC DNA]</scope>
    <source>
        <strain evidence="6">cv. IRGC 105608</strain>
    </source>
</reference>
<feature type="chain" id="PRO_5002264178" description="Peptidase A1 domain-containing protein" evidence="4">
    <location>
        <begin position="29"/>
        <end position="771"/>
    </location>
</feature>
<dbReference type="InterPro" id="IPR032861">
    <property type="entry name" value="TAXi_N"/>
</dbReference>
<dbReference type="PROSITE" id="PS00141">
    <property type="entry name" value="ASP_PROTEASE"/>
    <property type="match status" value="3"/>
</dbReference>
<sequence>MAAARWAPIAGFLLVLPALLLLPPAASSAAMVFPLHGNVFPSGRFFLTMNIGVPAKPYFLDIDTGSDLTWVPNQLYEPKGQNMVRADDPLCLALHEDGRSGDGNHMSPTQCDYEIKYADGASTIGALIVDQFSLPRIATRPNLPFGCWYNQGVGENFQQTSPLKMLGIITKHVVGQCLSSGGGGLLFVGDDNGNLVPSSRVTWVPMSHSNINTKNYYSPGSATLYFDRRHSLGMNPMDVVFDSGSTYTYFTKQPYQATVYAIKGGLSSTSLEQVSDPSLPLCWKGQKAFESVSDVKKEFKSLQLNFGNNAVMEIPPENFLIVTEYGNVCLGILHGSRLNFNIIGDITMQDQMVIYDNEREQLGWIRGSCELHLHHTMTARLALLASLLLLLQLVPPSSAVVLELHGNVYPIGHFFVTMNIGDPAKPYFLDIDTGSTLTWLQYHTELKYAVKCTEQRCADLYADLRKPMKCGPKNQCHYGIQYVGGSSIGVLIVDSFSLPASNGTNPTSIAFGCGYNQGKNNHNVPTPVNGILGLGRGKVTLLSQLKSQGVITKHVLGHCISSKGKGFLFFGDAKVPTSGVTWSPMNREHKHYSPRQGTLHFNSNSKPISAAPMEVIFDSGATYTYFALQPYHATLSVVKSTLSKECKFLTEVKEKDRALTVCWKGKDKIRTIDEVKKCFRSLSLKFADGDKKATLEIPPEHYLIISQEGHVCLGILDGSKEHPSLAGTNLIGGITMLDQMVIYDSERLLLGWVNYQCDRIPRSASAITSRL</sequence>
<evidence type="ECO:0000313" key="6">
    <source>
        <dbReference type="EnsemblPlants" id="OBART11G05210.1"/>
    </source>
</evidence>
<dbReference type="CDD" id="cd05475">
    <property type="entry name" value="nucellin_like"/>
    <property type="match status" value="1"/>
</dbReference>
<dbReference type="Pfam" id="PF14543">
    <property type="entry name" value="TAXi_N"/>
    <property type="match status" value="2"/>
</dbReference>
<dbReference type="InterPro" id="IPR021109">
    <property type="entry name" value="Peptidase_aspartic_dom_sf"/>
</dbReference>
<organism evidence="6">
    <name type="scientific">Oryza barthii</name>
    <dbReference type="NCBI Taxonomy" id="65489"/>
    <lineage>
        <taxon>Eukaryota</taxon>
        <taxon>Viridiplantae</taxon>
        <taxon>Streptophyta</taxon>
        <taxon>Embryophyta</taxon>
        <taxon>Tracheophyta</taxon>
        <taxon>Spermatophyta</taxon>
        <taxon>Magnoliopsida</taxon>
        <taxon>Liliopsida</taxon>
        <taxon>Poales</taxon>
        <taxon>Poaceae</taxon>
        <taxon>BOP clade</taxon>
        <taxon>Oryzoideae</taxon>
        <taxon>Oryzeae</taxon>
        <taxon>Oryzinae</taxon>
        <taxon>Oryza</taxon>
    </lineage>
</organism>
<evidence type="ECO:0000259" key="5">
    <source>
        <dbReference type="PROSITE" id="PS51767"/>
    </source>
</evidence>
<keyword evidence="4" id="KW-0732">Signal</keyword>
<protein>
    <recommendedName>
        <fullName evidence="5">Peptidase A1 domain-containing protein</fullName>
    </recommendedName>
</protein>
<dbReference type="eggNOG" id="KOG1339">
    <property type="taxonomic scope" value="Eukaryota"/>
</dbReference>
<accession>A0A0D3HJ08</accession>
<dbReference type="Proteomes" id="UP000026960">
    <property type="component" value="Chromosome 11"/>
</dbReference>
<feature type="signal peptide" evidence="4">
    <location>
        <begin position="1"/>
        <end position="28"/>
    </location>
</feature>
<proteinExistence type="inferred from homology"/>
<dbReference type="PaxDb" id="65489-OBART11G05210.1"/>
<dbReference type="InterPro" id="IPR001969">
    <property type="entry name" value="Aspartic_peptidase_AS"/>
</dbReference>
<name>A0A0D3HJ08_9ORYZ</name>
<dbReference type="FunFam" id="2.40.70.10:FF:000027">
    <property type="entry name" value="Aspartic proteinase Asp1 isoform A"/>
    <property type="match status" value="2"/>
</dbReference>
<feature type="domain" description="Peptidase A1" evidence="5">
    <location>
        <begin position="414"/>
        <end position="753"/>
    </location>
</feature>
<feature type="active site" evidence="2">
    <location>
        <position position="618"/>
    </location>
</feature>
<evidence type="ECO:0000256" key="1">
    <source>
        <dbReference type="ARBA" id="ARBA00007447"/>
    </source>
</evidence>
<evidence type="ECO:0000313" key="7">
    <source>
        <dbReference type="Proteomes" id="UP000026960"/>
    </source>
</evidence>
<dbReference type="PROSITE" id="PS51767">
    <property type="entry name" value="PEPTIDASE_A1"/>
    <property type="match status" value="2"/>
</dbReference>
<dbReference type="SUPFAM" id="SSF50630">
    <property type="entry name" value="Acid proteases"/>
    <property type="match status" value="2"/>
</dbReference>
<dbReference type="InterPro" id="IPR033823">
    <property type="entry name" value="Nucellin"/>
</dbReference>
<evidence type="ECO:0000256" key="2">
    <source>
        <dbReference type="PIRSR" id="PIRSR601461-1"/>
    </source>
</evidence>
<dbReference type="GO" id="GO:0006508">
    <property type="term" value="P:proteolysis"/>
    <property type="evidence" value="ECO:0007669"/>
    <property type="project" value="UniProtKB-KW"/>
</dbReference>
<comment type="similarity">
    <text evidence="1 3">Belongs to the peptidase A1 family.</text>
</comment>
<keyword evidence="7" id="KW-1185">Reference proteome</keyword>
<dbReference type="AlphaFoldDB" id="A0A0D3HJ08"/>
<dbReference type="InterPro" id="IPR001461">
    <property type="entry name" value="Aspartic_peptidase_A1"/>
</dbReference>
<dbReference type="PANTHER" id="PTHR13683">
    <property type="entry name" value="ASPARTYL PROTEASES"/>
    <property type="match status" value="1"/>
</dbReference>
<dbReference type="Pfam" id="PF14541">
    <property type="entry name" value="TAXi_C"/>
    <property type="match status" value="2"/>
</dbReference>
<dbReference type="EnsemblPlants" id="OBART11G05210.1">
    <property type="protein sequence ID" value="OBART11G05210.1"/>
    <property type="gene ID" value="OBART11G05210"/>
</dbReference>
<dbReference type="PRINTS" id="PR00792">
    <property type="entry name" value="PEPSIN"/>
</dbReference>
<keyword evidence="3" id="KW-0064">Aspartyl protease</keyword>
<keyword evidence="3" id="KW-0645">Protease</keyword>
<dbReference type="HOGENOM" id="CLU_362658_0_0_1"/>
<dbReference type="Gramene" id="OBART11G05210.1">
    <property type="protein sequence ID" value="OBART11G05210.1"/>
    <property type="gene ID" value="OBART11G05210"/>
</dbReference>
<dbReference type="InterPro" id="IPR032799">
    <property type="entry name" value="TAXi_C"/>
</dbReference>
<dbReference type="Gene3D" id="2.40.70.10">
    <property type="entry name" value="Acid Proteases"/>
    <property type="match status" value="4"/>
</dbReference>
<evidence type="ECO:0000256" key="3">
    <source>
        <dbReference type="RuleBase" id="RU000454"/>
    </source>
</evidence>